<feature type="region of interest" description="Disordered" evidence="1">
    <location>
        <begin position="222"/>
        <end position="262"/>
    </location>
</feature>
<feature type="compositionally biased region" description="Polar residues" evidence="1">
    <location>
        <begin position="222"/>
        <end position="232"/>
    </location>
</feature>
<dbReference type="EMBL" id="KN847978">
    <property type="protein sequence ID" value="KIR47998.1"/>
    <property type="molecule type" value="Genomic_DNA"/>
</dbReference>
<dbReference type="OrthoDB" id="2564587at2759"/>
<dbReference type="AlphaFoldDB" id="A0A0D0UIG6"/>
<reference evidence="3" key="1">
    <citation type="submission" date="2015-01" db="EMBL/GenBank/DDBJ databases">
        <title>The Genome Sequence of Cryptococcus gattii CA1280.</title>
        <authorList>
            <consortium name="The Broad Institute Genomics Platform"/>
            <person name="Cuomo C."/>
            <person name="Litvintseva A."/>
            <person name="Chen Y."/>
            <person name="Heitman J."/>
            <person name="Sun S."/>
            <person name="Springer D."/>
            <person name="Dromer F."/>
            <person name="Young S."/>
            <person name="Zeng Q."/>
            <person name="Gargeya S."/>
            <person name="Abouelleil A."/>
            <person name="Alvarado L."/>
            <person name="Chapman S.B."/>
            <person name="Gainer-Dewar J."/>
            <person name="Goldberg J."/>
            <person name="Griggs A."/>
            <person name="Gujja S."/>
            <person name="Hansen M."/>
            <person name="Howarth C."/>
            <person name="Imamovic A."/>
            <person name="Larimer J."/>
            <person name="Murphy C."/>
            <person name="Naylor J."/>
            <person name="Pearson M."/>
            <person name="Priest M."/>
            <person name="Roberts A."/>
            <person name="Saif S."/>
            <person name="Shea T."/>
            <person name="Sykes S."/>
            <person name="Wortman J."/>
            <person name="Nusbaum C."/>
            <person name="Birren B."/>
        </authorList>
    </citation>
    <scope>NUCLEOTIDE SEQUENCE [LARGE SCALE GENOMIC DNA]</scope>
    <source>
        <strain evidence="3">CA1280</strain>
    </source>
</reference>
<evidence type="ECO:0000313" key="3">
    <source>
        <dbReference type="EMBL" id="KIR47998.1"/>
    </source>
</evidence>
<feature type="compositionally biased region" description="Gly residues" evidence="1">
    <location>
        <begin position="237"/>
        <end position="246"/>
    </location>
</feature>
<keyword evidence="2" id="KW-1133">Transmembrane helix</keyword>
<proteinExistence type="predicted"/>
<protein>
    <submittedName>
        <fullName evidence="3">Uncharacterized protein</fullName>
    </submittedName>
</protein>
<feature type="transmembrane region" description="Helical" evidence="2">
    <location>
        <begin position="60"/>
        <end position="85"/>
    </location>
</feature>
<sequence>MTVIPQQDVDVVALRRGTGILQAEYSSFSSASSSSTSSAASSGGTIVAPYDATGGGSTTVYLIALLITIIVLAGISAALVFRAYYVRRRLRRAMQESIRTGQPLPRDAAAALGIFPANRFGGGRRRKEERQVGVMPSMWEGAMYRDIEGGWEKDEEEDSLVEKSGKDGNWSGSGWDDIDPLTVVHLIPPSPPLPPEPLIIPQSEMPSFFRSLFTTSRPRRIPQNTTYHSARSNRGRGVNGTEGEGPVGTEEIPKTEPKWTIPPPGEEMLLGVMIAMPTQGKGEELWETEGMEKGEEKDLPNVELGLISAKMGEI</sequence>
<gene>
    <name evidence="3" type="ORF">I312_02512</name>
</gene>
<dbReference type="HOGENOM" id="CLU_885711_0_0_1"/>
<keyword evidence="2" id="KW-0472">Membrane</keyword>
<keyword evidence="2" id="KW-0812">Transmembrane</keyword>
<accession>A0A0D0UIG6</accession>
<name>A0A0D0UIG6_CRYGA</name>
<evidence type="ECO:0000256" key="1">
    <source>
        <dbReference type="SAM" id="MobiDB-lite"/>
    </source>
</evidence>
<organism evidence="3">
    <name type="scientific">Cryptococcus bacillisporus CA1280</name>
    <dbReference type="NCBI Taxonomy" id="1296109"/>
    <lineage>
        <taxon>Eukaryota</taxon>
        <taxon>Fungi</taxon>
        <taxon>Dikarya</taxon>
        <taxon>Basidiomycota</taxon>
        <taxon>Agaricomycotina</taxon>
        <taxon>Tremellomycetes</taxon>
        <taxon>Tremellales</taxon>
        <taxon>Cryptococcaceae</taxon>
        <taxon>Cryptococcus</taxon>
        <taxon>Cryptococcus gattii species complex</taxon>
    </lineage>
</organism>
<evidence type="ECO:0000256" key="2">
    <source>
        <dbReference type="SAM" id="Phobius"/>
    </source>
</evidence>